<protein>
    <submittedName>
        <fullName evidence="2">Uncharacterized protein</fullName>
    </submittedName>
</protein>
<accession>L8J8W9</accession>
<dbReference type="RefSeq" id="WP_007466654.1">
    <property type="nucleotide sequence ID" value="NZ_AMZO01000020.1"/>
</dbReference>
<dbReference type="AlphaFoldDB" id="L8J8W9"/>
<reference evidence="2 3" key="1">
    <citation type="submission" date="2012-12" db="EMBL/GenBank/DDBJ databases">
        <title>Genome Assembly of Photobacterium sp. AK15.</title>
        <authorList>
            <person name="Khatri I."/>
            <person name="Vaidya B."/>
            <person name="Srinivas T.N.R."/>
            <person name="Subramanian S."/>
            <person name="Pinnaka A."/>
        </authorList>
    </citation>
    <scope>NUCLEOTIDE SEQUENCE [LARGE SCALE GENOMIC DNA]</scope>
    <source>
        <strain evidence="2 3">AK15</strain>
    </source>
</reference>
<gene>
    <name evidence="2" type="ORF">C942_01803</name>
</gene>
<dbReference type="OrthoDB" id="5828120at2"/>
<feature type="region of interest" description="Disordered" evidence="1">
    <location>
        <begin position="1"/>
        <end position="31"/>
    </location>
</feature>
<name>L8J8W9_9GAMM</name>
<evidence type="ECO:0000256" key="1">
    <source>
        <dbReference type="SAM" id="MobiDB-lite"/>
    </source>
</evidence>
<comment type="caution">
    <text evidence="2">The sequence shown here is derived from an EMBL/GenBank/DDBJ whole genome shotgun (WGS) entry which is preliminary data.</text>
</comment>
<dbReference type="Proteomes" id="UP000011134">
    <property type="component" value="Unassembled WGS sequence"/>
</dbReference>
<evidence type="ECO:0000313" key="2">
    <source>
        <dbReference type="EMBL" id="ELR65231.1"/>
    </source>
</evidence>
<dbReference type="PATRIC" id="fig|1056511.3.peg.2879"/>
<proteinExistence type="predicted"/>
<sequence length="50" mass="5908">MRFSKQKKAVKSLKKRMTSIATRRKRMHANTRKKVLWRQRSYVVAATAAC</sequence>
<evidence type="ECO:0000313" key="3">
    <source>
        <dbReference type="Proteomes" id="UP000011134"/>
    </source>
</evidence>
<dbReference type="EMBL" id="AMZO01000020">
    <property type="protein sequence ID" value="ELR65231.1"/>
    <property type="molecule type" value="Genomic_DNA"/>
</dbReference>
<organism evidence="2 3">
    <name type="scientific">Photobacterium marinum</name>
    <dbReference type="NCBI Taxonomy" id="1056511"/>
    <lineage>
        <taxon>Bacteria</taxon>
        <taxon>Pseudomonadati</taxon>
        <taxon>Pseudomonadota</taxon>
        <taxon>Gammaproteobacteria</taxon>
        <taxon>Vibrionales</taxon>
        <taxon>Vibrionaceae</taxon>
        <taxon>Photobacterium</taxon>
    </lineage>
</organism>
<keyword evidence="3" id="KW-1185">Reference proteome</keyword>